<organism evidence="5">
    <name type="scientific">Micromonas pusilla (strain CCMP1545)</name>
    <name type="common">Picoplanktonic green alga</name>
    <dbReference type="NCBI Taxonomy" id="564608"/>
    <lineage>
        <taxon>Eukaryota</taxon>
        <taxon>Viridiplantae</taxon>
        <taxon>Chlorophyta</taxon>
        <taxon>Mamiellophyceae</taxon>
        <taxon>Mamiellales</taxon>
        <taxon>Mamiellaceae</taxon>
        <taxon>Micromonas</taxon>
    </lineage>
</organism>
<evidence type="ECO:0000313" key="5">
    <source>
        <dbReference type="Proteomes" id="UP000001876"/>
    </source>
</evidence>
<sequence>MADDAKPVKVLIAGDVEGNFDDLFKRVGAVNDSQAGPFDLCVCVGRFFGGGVEDDAGSADGGASTAKPNNDELRPYVDGTSAAPMPTYFVDALPRGREFVKGETSAAQKGADSIEVAPNVRWLCRPGVHDLHGLRVAVLPGKYNKMAFEDASAMAASAAAAEGEFTMDDVSKLRASAFRDAAPPGGANGGENADAIDLFLTTSWPKGVELRSRDATTPDVVAASAAGSAVVADLARDLQPRYHACGAAVGCPSKVFYAREPYKNQRAMHVTRFLALAPVRNDAKHKWLHALGLVPARVMPPSSLRVQPPDATRSPYDAPPPPPGSMAAKGAALAAQDAAFDHASLRWEEPKAKRARLAANIDRRPLQGDTDKTVYVRNLGCWFCLSNEKDTHLVASIASESFVSMDKAGVVADHCQIVPIEHAPSFAAMAPSAAEEMWRYLDALRKCFAAGGGGDPPSGGEDGTDNGRDVVVFERHLALRSKGGNHCHVNVVPVPRARSGKAKKIFEQAAKKLNFEWCSIPKPESAMDAQAALLEHVGDGEYYAVHLPDGSILVRKIGRGEPHWMSFGREVLGHLLGCPERTSWQECLETEERETARAAAMKASFEKFDIMQE</sequence>
<dbReference type="PANTHER" id="PTHR12072">
    <property type="entry name" value="CWF19, CELL CYCLE CONTROL PROTEIN"/>
    <property type="match status" value="1"/>
</dbReference>
<dbReference type="STRING" id="564608.C1N391"/>
<feature type="region of interest" description="Disordered" evidence="1">
    <location>
        <begin position="58"/>
        <end position="77"/>
    </location>
</feature>
<reference evidence="4 5" key="1">
    <citation type="journal article" date="2009" name="Science">
        <title>Green evolution and dynamic adaptations revealed by genomes of the marine picoeukaryotes Micromonas.</title>
        <authorList>
            <person name="Worden A.Z."/>
            <person name="Lee J.H."/>
            <person name="Mock T."/>
            <person name="Rouze P."/>
            <person name="Simmons M.P."/>
            <person name="Aerts A.L."/>
            <person name="Allen A.E."/>
            <person name="Cuvelier M.L."/>
            <person name="Derelle E."/>
            <person name="Everett M.V."/>
            <person name="Foulon E."/>
            <person name="Grimwood J."/>
            <person name="Gundlach H."/>
            <person name="Henrissat B."/>
            <person name="Napoli C."/>
            <person name="McDonald S.M."/>
            <person name="Parker M.S."/>
            <person name="Rombauts S."/>
            <person name="Salamov A."/>
            <person name="Von Dassow P."/>
            <person name="Badger J.H."/>
            <person name="Coutinho P.M."/>
            <person name="Demir E."/>
            <person name="Dubchak I."/>
            <person name="Gentemann C."/>
            <person name="Eikrem W."/>
            <person name="Gready J.E."/>
            <person name="John U."/>
            <person name="Lanier W."/>
            <person name="Lindquist E.A."/>
            <person name="Lucas S."/>
            <person name="Mayer K.F."/>
            <person name="Moreau H."/>
            <person name="Not F."/>
            <person name="Otillar R."/>
            <person name="Panaud O."/>
            <person name="Pangilinan J."/>
            <person name="Paulsen I."/>
            <person name="Piegu B."/>
            <person name="Poliakov A."/>
            <person name="Robbens S."/>
            <person name="Schmutz J."/>
            <person name="Toulza E."/>
            <person name="Wyss T."/>
            <person name="Zelensky A."/>
            <person name="Zhou K."/>
            <person name="Armbrust E.V."/>
            <person name="Bhattacharya D."/>
            <person name="Goodenough U.W."/>
            <person name="Van de Peer Y."/>
            <person name="Grigoriev I.V."/>
        </authorList>
    </citation>
    <scope>NUCLEOTIDE SEQUENCE [LARGE SCALE GENOMIC DNA]</scope>
    <source>
        <strain evidence="4 5">CCMP1545</strain>
    </source>
</reference>
<feature type="domain" description="Cwf19-like C-terminal" evidence="3">
    <location>
        <begin position="380"/>
        <end position="450"/>
    </location>
</feature>
<dbReference type="OMA" id="IVPITHY"/>
<name>C1N391_MICPC</name>
<evidence type="ECO:0000259" key="3">
    <source>
        <dbReference type="Pfam" id="PF04677"/>
    </source>
</evidence>
<dbReference type="InterPro" id="IPR036265">
    <property type="entry name" value="HIT-like_sf"/>
</dbReference>
<proteinExistence type="predicted"/>
<dbReference type="Pfam" id="PF04676">
    <property type="entry name" value="CwfJ_C_2"/>
    <property type="match status" value="1"/>
</dbReference>
<feature type="region of interest" description="Disordered" evidence="1">
    <location>
        <begin position="301"/>
        <end position="328"/>
    </location>
</feature>
<accession>C1N391</accession>
<dbReference type="SUPFAM" id="SSF54197">
    <property type="entry name" value="HIT-like"/>
    <property type="match status" value="1"/>
</dbReference>
<dbReference type="RefSeq" id="XP_003062339.1">
    <property type="nucleotide sequence ID" value="XM_003062293.1"/>
</dbReference>
<dbReference type="InterPro" id="IPR006767">
    <property type="entry name" value="Cwf19-like_C_dom-2"/>
</dbReference>
<dbReference type="GO" id="GO:0061632">
    <property type="term" value="F:RNA lariat debranching enzyme activator activity"/>
    <property type="evidence" value="ECO:0007669"/>
    <property type="project" value="TreeGrafter"/>
</dbReference>
<dbReference type="GO" id="GO:0000398">
    <property type="term" value="P:mRNA splicing, via spliceosome"/>
    <property type="evidence" value="ECO:0007669"/>
    <property type="project" value="TreeGrafter"/>
</dbReference>
<keyword evidence="5" id="KW-1185">Reference proteome</keyword>
<dbReference type="GO" id="GO:0071014">
    <property type="term" value="C:post-mRNA release spliceosomal complex"/>
    <property type="evidence" value="ECO:0007669"/>
    <property type="project" value="TreeGrafter"/>
</dbReference>
<dbReference type="InterPro" id="IPR040194">
    <property type="entry name" value="Cwf19-like"/>
</dbReference>
<dbReference type="EMBL" id="GG663746">
    <property type="protein sequence ID" value="EEH53158.1"/>
    <property type="molecule type" value="Genomic_DNA"/>
</dbReference>
<gene>
    <name evidence="4" type="ORF">MICPUCDRAFT_48532</name>
</gene>
<dbReference type="InterPro" id="IPR006768">
    <property type="entry name" value="Cwf19-like_C_dom-1"/>
</dbReference>
<dbReference type="OrthoDB" id="444325at2759"/>
<dbReference type="CDD" id="cd07380">
    <property type="entry name" value="MPP_CWF19_N"/>
    <property type="match status" value="1"/>
</dbReference>
<dbReference type="KEGG" id="mpp:MICPUCDRAFT_48532"/>
<dbReference type="Pfam" id="PF04677">
    <property type="entry name" value="CwfJ_C_1"/>
    <property type="match status" value="1"/>
</dbReference>
<dbReference type="AlphaFoldDB" id="C1N391"/>
<dbReference type="Proteomes" id="UP000001876">
    <property type="component" value="Unassembled WGS sequence"/>
</dbReference>
<protein>
    <submittedName>
        <fullName evidence="4">Predicted protein</fullName>
    </submittedName>
</protein>
<feature type="domain" description="Cwf19-like protein C-terminal" evidence="2">
    <location>
        <begin position="541"/>
        <end position="609"/>
    </location>
</feature>
<dbReference type="PANTHER" id="PTHR12072:SF4">
    <property type="entry name" value="CWF19-LIKE PROTEIN 1"/>
    <property type="match status" value="1"/>
</dbReference>
<dbReference type="eggNOG" id="KOG2476">
    <property type="taxonomic scope" value="Eukaryota"/>
</dbReference>
<dbReference type="Gene3D" id="3.30.428.10">
    <property type="entry name" value="HIT-like"/>
    <property type="match status" value="1"/>
</dbReference>
<dbReference type="GeneID" id="9688008"/>
<evidence type="ECO:0000256" key="1">
    <source>
        <dbReference type="SAM" id="MobiDB-lite"/>
    </source>
</evidence>
<evidence type="ECO:0000313" key="4">
    <source>
        <dbReference type="EMBL" id="EEH53158.1"/>
    </source>
</evidence>
<evidence type="ECO:0000259" key="2">
    <source>
        <dbReference type="Pfam" id="PF04676"/>
    </source>
</evidence>